<feature type="region of interest" description="Disordered" evidence="1">
    <location>
        <begin position="319"/>
        <end position="345"/>
    </location>
</feature>
<evidence type="ECO:0000313" key="3">
    <source>
        <dbReference type="Proteomes" id="UP000887567"/>
    </source>
</evidence>
<accession>A0A913WTM3</accession>
<dbReference type="KEGG" id="epa:110233029"/>
<dbReference type="OrthoDB" id="5989327at2759"/>
<sequence>MHGQQWIGNERKRQGEVRRRASAKKSQVGVPCKSRKTSAYQLFKSNFFKSTLARTIKKTDGNSGLQQKANEVWKTLGVAELQAYEDQAQEANENSAPAKTETRKKRVKKLMSLIRDSIDQLNDFGCPSLWVGLSDGVPQRYFAEGVGALAVDETFINYTVSGLINSVAKKTMENETSKLTPLPGKKRKATKRTKKTCKETNSAIEAAGTEGTTNSQARVSSPKVDYFELLDEEEKVMCRGKKVERSVVHGRQLTQGWHAFEIIEVVDSSPKAWETFPGEIESGGYIAWPVANIRPVRSGDVEDQATRKKKRKEVRGLIDQLHPDFGSGSPSALAQLPRKSRAKNI</sequence>
<proteinExistence type="predicted"/>
<dbReference type="AlphaFoldDB" id="A0A913WTM3"/>
<dbReference type="InterPro" id="IPR036910">
    <property type="entry name" value="HMG_box_dom_sf"/>
</dbReference>
<evidence type="ECO:0000256" key="1">
    <source>
        <dbReference type="SAM" id="MobiDB-lite"/>
    </source>
</evidence>
<evidence type="ECO:0000313" key="2">
    <source>
        <dbReference type="EnsemblMetazoa" id="XP_020893929.1"/>
    </source>
</evidence>
<feature type="compositionally biased region" description="Basic residues" evidence="1">
    <location>
        <begin position="184"/>
        <end position="195"/>
    </location>
</feature>
<protein>
    <submittedName>
        <fullName evidence="2">Uncharacterized protein</fullName>
    </submittedName>
</protein>
<feature type="region of interest" description="Disordered" evidence="1">
    <location>
        <begin position="175"/>
        <end position="195"/>
    </location>
</feature>
<keyword evidence="3" id="KW-1185">Reference proteome</keyword>
<dbReference type="EnsemblMetazoa" id="XM_021038270.2">
    <property type="protein sequence ID" value="XP_020893929.1"/>
    <property type="gene ID" value="LOC110233029"/>
</dbReference>
<dbReference type="Proteomes" id="UP000887567">
    <property type="component" value="Unplaced"/>
</dbReference>
<feature type="region of interest" description="Disordered" evidence="1">
    <location>
        <begin position="1"/>
        <end position="30"/>
    </location>
</feature>
<organism evidence="2 3">
    <name type="scientific">Exaiptasia diaphana</name>
    <name type="common">Tropical sea anemone</name>
    <name type="synonym">Aiptasia pulchella</name>
    <dbReference type="NCBI Taxonomy" id="2652724"/>
    <lineage>
        <taxon>Eukaryota</taxon>
        <taxon>Metazoa</taxon>
        <taxon>Cnidaria</taxon>
        <taxon>Anthozoa</taxon>
        <taxon>Hexacorallia</taxon>
        <taxon>Actiniaria</taxon>
        <taxon>Aiptasiidae</taxon>
        <taxon>Exaiptasia</taxon>
    </lineage>
</organism>
<dbReference type="RefSeq" id="XP_020893929.1">
    <property type="nucleotide sequence ID" value="XM_021038270.2"/>
</dbReference>
<name>A0A913WTM3_EXADI</name>
<feature type="compositionally biased region" description="Basic and acidic residues" evidence="1">
    <location>
        <begin position="9"/>
        <end position="19"/>
    </location>
</feature>
<dbReference type="GeneID" id="110233029"/>
<dbReference type="SUPFAM" id="SSF47095">
    <property type="entry name" value="HMG-box"/>
    <property type="match status" value="1"/>
</dbReference>
<reference evidence="2" key="1">
    <citation type="submission" date="2022-11" db="UniProtKB">
        <authorList>
            <consortium name="EnsemblMetazoa"/>
        </authorList>
    </citation>
    <scope>IDENTIFICATION</scope>
</reference>